<dbReference type="AlphaFoldDB" id="A0A699ZHC7"/>
<evidence type="ECO:0000313" key="4">
    <source>
        <dbReference type="Proteomes" id="UP000485058"/>
    </source>
</evidence>
<dbReference type="InterPro" id="IPR051330">
    <property type="entry name" value="Phosphatase_reg/MetRdx"/>
</dbReference>
<feature type="compositionally biased region" description="Gly residues" evidence="2">
    <location>
        <begin position="326"/>
        <end position="347"/>
    </location>
</feature>
<evidence type="ECO:0000313" key="3">
    <source>
        <dbReference type="EMBL" id="GFH21631.1"/>
    </source>
</evidence>
<dbReference type="EMBL" id="BLLF01001870">
    <property type="protein sequence ID" value="GFH21631.1"/>
    <property type="molecule type" value="Genomic_DNA"/>
</dbReference>
<protein>
    <recommendedName>
        <fullName evidence="5">TIP41-like protein</fullName>
    </recommendedName>
</protein>
<name>A0A699ZHC7_HAELA</name>
<reference evidence="3 4" key="1">
    <citation type="submission" date="2020-02" db="EMBL/GenBank/DDBJ databases">
        <title>Draft genome sequence of Haematococcus lacustris strain NIES-144.</title>
        <authorList>
            <person name="Morimoto D."/>
            <person name="Nakagawa S."/>
            <person name="Yoshida T."/>
            <person name="Sawayama S."/>
        </authorList>
    </citation>
    <scope>NUCLEOTIDE SEQUENCE [LARGE SCALE GENOMIC DNA]</scope>
    <source>
        <strain evidence="3 4">NIES-144</strain>
    </source>
</reference>
<dbReference type="PANTHER" id="PTHR21021">
    <property type="entry name" value="GAF/PUTATIVE CYTOSKELETAL PROTEIN"/>
    <property type="match status" value="1"/>
</dbReference>
<organism evidence="3 4">
    <name type="scientific">Haematococcus lacustris</name>
    <name type="common">Green alga</name>
    <name type="synonym">Haematococcus pluvialis</name>
    <dbReference type="NCBI Taxonomy" id="44745"/>
    <lineage>
        <taxon>Eukaryota</taxon>
        <taxon>Viridiplantae</taxon>
        <taxon>Chlorophyta</taxon>
        <taxon>core chlorophytes</taxon>
        <taxon>Chlorophyceae</taxon>
        <taxon>CS clade</taxon>
        <taxon>Chlamydomonadales</taxon>
        <taxon>Haematococcaceae</taxon>
        <taxon>Haematococcus</taxon>
    </lineage>
</organism>
<evidence type="ECO:0008006" key="5">
    <source>
        <dbReference type="Google" id="ProtNLM"/>
    </source>
</evidence>
<keyword evidence="4" id="KW-1185">Reference proteome</keyword>
<dbReference type="PANTHER" id="PTHR21021:SF16">
    <property type="entry name" value="TIP41-LIKE PROTEIN"/>
    <property type="match status" value="1"/>
</dbReference>
<comment type="caution">
    <text evidence="3">The sequence shown here is derived from an EMBL/GenBank/DDBJ whole genome shotgun (WGS) entry which is preliminary data.</text>
</comment>
<dbReference type="GO" id="GO:0005829">
    <property type="term" value="C:cytosol"/>
    <property type="evidence" value="ECO:0007669"/>
    <property type="project" value="TreeGrafter"/>
</dbReference>
<feature type="compositionally biased region" description="Low complexity" evidence="2">
    <location>
        <begin position="201"/>
        <end position="211"/>
    </location>
</feature>
<evidence type="ECO:0000256" key="2">
    <source>
        <dbReference type="SAM" id="MobiDB-lite"/>
    </source>
</evidence>
<feature type="compositionally biased region" description="Low complexity" evidence="2">
    <location>
        <begin position="105"/>
        <end position="150"/>
    </location>
</feature>
<sequence length="502" mass="50049">MLFSSNRVTLLHRASGLALDFTALEGLRAWLAEDLPALQVKLAKEWQAARQQEITQQQAKQLAYDWTFTTPYSGCLTSQAAAAASIGPGDLHRGPGAATGAVQDSPAASPAAAGPSATPAAAAGPSATPAAAAGPSATPAAAAGPSATPSVTGVSDTGAGQASASVPPDVPSKSHDPFACAAAQKGATARIAGSNGVDATTAAGSAGSAAAPLGQGRDCNSSPGAQGISGSQLNAVGPGDLLASTPGAAVQPGAGQELQGRAVAGGAGAGSPQLAEGASAPALPGHSCGLLTVSTVGSISVATAAAAAENAANADLTSSLSNGALRGSGGVEEGEGEGSGPGSGPAGPGMPSWHDSLEQIDRALLMERDPILLFDEVVLYESDLDDNGVSQLSIKLRVMPRAWLLLLRFWLRVDGCMVRLRETRLFCRHDHPAAACVVIREERWCEGGFQELRKQGAPAEGPAYTDGDAASATFQAVAPVGVKKFHVSKLVLPNTLASMVKA</sequence>
<feature type="region of interest" description="Disordered" evidence="2">
    <location>
        <begin position="201"/>
        <end position="280"/>
    </location>
</feature>
<dbReference type="InterPro" id="IPR007303">
    <property type="entry name" value="TIP41-like"/>
</dbReference>
<dbReference type="Pfam" id="PF04176">
    <property type="entry name" value="TIP41"/>
    <property type="match status" value="2"/>
</dbReference>
<proteinExistence type="inferred from homology"/>
<comment type="similarity">
    <text evidence="1">Belongs to the TIP41 family.</text>
</comment>
<feature type="compositionally biased region" description="Polar residues" evidence="2">
    <location>
        <begin position="151"/>
        <end position="164"/>
    </location>
</feature>
<dbReference type="GO" id="GO:0031929">
    <property type="term" value="P:TOR signaling"/>
    <property type="evidence" value="ECO:0007669"/>
    <property type="project" value="TreeGrafter"/>
</dbReference>
<feature type="region of interest" description="Disordered" evidence="2">
    <location>
        <begin position="94"/>
        <end position="177"/>
    </location>
</feature>
<evidence type="ECO:0000256" key="1">
    <source>
        <dbReference type="ARBA" id="ARBA00006658"/>
    </source>
</evidence>
<gene>
    <name evidence="3" type="ORF">HaLaN_18979</name>
</gene>
<dbReference type="Proteomes" id="UP000485058">
    <property type="component" value="Unassembled WGS sequence"/>
</dbReference>
<feature type="compositionally biased region" description="Polar residues" evidence="2">
    <location>
        <begin position="218"/>
        <end position="234"/>
    </location>
</feature>
<accession>A0A699ZHC7</accession>
<feature type="region of interest" description="Disordered" evidence="2">
    <location>
        <begin position="323"/>
        <end position="353"/>
    </location>
</feature>